<feature type="transmembrane region" description="Helical" evidence="8">
    <location>
        <begin position="145"/>
        <end position="166"/>
    </location>
</feature>
<dbReference type="RefSeq" id="WP_097131114.1">
    <property type="nucleotide sequence ID" value="NZ_OCMT01000002.1"/>
</dbReference>
<dbReference type="Proteomes" id="UP000219281">
    <property type="component" value="Unassembled WGS sequence"/>
</dbReference>
<feature type="transmembrane region" description="Helical" evidence="8">
    <location>
        <begin position="64"/>
        <end position="86"/>
    </location>
</feature>
<gene>
    <name evidence="9" type="ORF">SAMN06297358_1823</name>
</gene>
<comment type="similarity">
    <text evidence="2">Belongs to the autoinducer-2 exporter (AI-2E) (TC 2.A.86) family.</text>
</comment>
<reference evidence="10" key="1">
    <citation type="submission" date="2017-09" db="EMBL/GenBank/DDBJ databases">
        <authorList>
            <person name="Varghese N."/>
            <person name="Submissions S."/>
        </authorList>
    </citation>
    <scope>NUCLEOTIDE SEQUENCE [LARGE SCALE GENOMIC DNA]</scope>
    <source>
        <strain evidence="10">CGMCC 1.12803</strain>
    </source>
</reference>
<dbReference type="PANTHER" id="PTHR21716:SF53">
    <property type="entry name" value="PERMEASE PERM-RELATED"/>
    <property type="match status" value="1"/>
</dbReference>
<comment type="subcellular location">
    <subcellularLocation>
        <location evidence="1">Cell membrane</location>
        <topology evidence="1">Multi-pass membrane protein</topology>
    </subcellularLocation>
</comment>
<feature type="transmembrane region" description="Helical" evidence="8">
    <location>
        <begin position="7"/>
        <end position="26"/>
    </location>
</feature>
<dbReference type="AlphaFoldDB" id="A0A285ZYY5"/>
<evidence type="ECO:0000256" key="4">
    <source>
        <dbReference type="ARBA" id="ARBA00022475"/>
    </source>
</evidence>
<evidence type="ECO:0000256" key="8">
    <source>
        <dbReference type="SAM" id="Phobius"/>
    </source>
</evidence>
<dbReference type="OrthoDB" id="9793390at2"/>
<proteinExistence type="inferred from homology"/>
<feature type="transmembrane region" description="Helical" evidence="8">
    <location>
        <begin position="202"/>
        <end position="224"/>
    </location>
</feature>
<protein>
    <submittedName>
        <fullName evidence="9">Predicted PurR-regulated permease PerM</fullName>
    </submittedName>
</protein>
<keyword evidence="10" id="KW-1185">Reference proteome</keyword>
<evidence type="ECO:0000256" key="7">
    <source>
        <dbReference type="ARBA" id="ARBA00023136"/>
    </source>
</evidence>
<organism evidence="9 10">
    <name type="scientific">Pedobacter xixiisoli</name>
    <dbReference type="NCBI Taxonomy" id="1476464"/>
    <lineage>
        <taxon>Bacteria</taxon>
        <taxon>Pseudomonadati</taxon>
        <taxon>Bacteroidota</taxon>
        <taxon>Sphingobacteriia</taxon>
        <taxon>Sphingobacteriales</taxon>
        <taxon>Sphingobacteriaceae</taxon>
        <taxon>Pedobacter</taxon>
    </lineage>
</organism>
<feature type="transmembrane region" description="Helical" evidence="8">
    <location>
        <begin position="230"/>
        <end position="260"/>
    </location>
</feature>
<sequence length="373" mass="41933">MQIQLPFIVRLTFTLLSILLLGYLAIIGKSILSPLLFSLLLAFLMLPLANFLETKLRLKRSIATIFTVIIMLGLLYGIGHFFAIQLSELWGDWPLLEKQVTNSFHELQHWISKTFHVNISKQETYLADSAEKALATSATVVGTTLITLSSSLLFIAFTLLFTFLMLNYRRLLYKFLSTVFIEEHRVKVTETVNEIQYIIKKYITGLFIQMVIVSVLMILTLSILGVKYAILLGLVAGIFNIIPYLGISISLIISVLITFATAGATKALFVLFAYVGIHTIDGNILMPLIVGSKVKINALIAFIGIVVGEMIWGISGMFLCMPYLAMMKIIFQKVDGLDAWAILLGEEQKIYRKKKRTSLFKSKKTIQTDERAE</sequence>
<dbReference type="EMBL" id="OCMT01000002">
    <property type="protein sequence ID" value="SOD14862.1"/>
    <property type="molecule type" value="Genomic_DNA"/>
</dbReference>
<evidence type="ECO:0000256" key="6">
    <source>
        <dbReference type="ARBA" id="ARBA00022989"/>
    </source>
</evidence>
<dbReference type="GO" id="GO:0055085">
    <property type="term" value="P:transmembrane transport"/>
    <property type="evidence" value="ECO:0007669"/>
    <property type="project" value="TreeGrafter"/>
</dbReference>
<keyword evidence="3" id="KW-0813">Transport</keyword>
<name>A0A285ZYY5_9SPHI</name>
<evidence type="ECO:0000256" key="2">
    <source>
        <dbReference type="ARBA" id="ARBA00009773"/>
    </source>
</evidence>
<keyword evidence="4" id="KW-1003">Cell membrane</keyword>
<evidence type="ECO:0000313" key="10">
    <source>
        <dbReference type="Proteomes" id="UP000219281"/>
    </source>
</evidence>
<evidence type="ECO:0000256" key="1">
    <source>
        <dbReference type="ARBA" id="ARBA00004651"/>
    </source>
</evidence>
<dbReference type="Pfam" id="PF01594">
    <property type="entry name" value="AI-2E_transport"/>
    <property type="match status" value="1"/>
</dbReference>
<evidence type="ECO:0000256" key="5">
    <source>
        <dbReference type="ARBA" id="ARBA00022692"/>
    </source>
</evidence>
<keyword evidence="5 8" id="KW-0812">Transmembrane</keyword>
<evidence type="ECO:0000256" key="3">
    <source>
        <dbReference type="ARBA" id="ARBA00022448"/>
    </source>
</evidence>
<feature type="transmembrane region" description="Helical" evidence="8">
    <location>
        <begin position="32"/>
        <end position="52"/>
    </location>
</feature>
<feature type="transmembrane region" description="Helical" evidence="8">
    <location>
        <begin position="296"/>
        <end position="324"/>
    </location>
</feature>
<accession>A0A285ZYY5</accession>
<evidence type="ECO:0000313" key="9">
    <source>
        <dbReference type="EMBL" id="SOD14862.1"/>
    </source>
</evidence>
<keyword evidence="7 8" id="KW-0472">Membrane</keyword>
<dbReference type="GO" id="GO:0005886">
    <property type="term" value="C:plasma membrane"/>
    <property type="evidence" value="ECO:0007669"/>
    <property type="project" value="UniProtKB-SubCell"/>
</dbReference>
<keyword evidence="6 8" id="KW-1133">Transmembrane helix</keyword>
<dbReference type="InterPro" id="IPR002549">
    <property type="entry name" value="AI-2E-like"/>
</dbReference>
<feature type="transmembrane region" description="Helical" evidence="8">
    <location>
        <begin position="267"/>
        <end position="290"/>
    </location>
</feature>
<dbReference type="PANTHER" id="PTHR21716">
    <property type="entry name" value="TRANSMEMBRANE PROTEIN"/>
    <property type="match status" value="1"/>
</dbReference>